<feature type="signal peptide" evidence="1">
    <location>
        <begin position="1"/>
        <end position="15"/>
    </location>
</feature>
<protein>
    <recommendedName>
        <fullName evidence="4">Secreted protein</fullName>
    </recommendedName>
</protein>
<keyword evidence="1" id="KW-0732">Signal</keyword>
<dbReference type="Proteomes" id="UP001168821">
    <property type="component" value="Unassembled WGS sequence"/>
</dbReference>
<dbReference type="EMBL" id="JALNTZ010000005">
    <property type="protein sequence ID" value="KAJ3651747.1"/>
    <property type="molecule type" value="Genomic_DNA"/>
</dbReference>
<accession>A0AA38ID33</accession>
<proteinExistence type="predicted"/>
<sequence length="82" mass="9161">MYKLVHLLVLGAAHEFLYETPGRSAVRYPVKRTISDCMGVQAVSNNPEMKPSSSVKCFIYSHTSHYTIERTSAALRGLILDC</sequence>
<evidence type="ECO:0000313" key="2">
    <source>
        <dbReference type="EMBL" id="KAJ3651747.1"/>
    </source>
</evidence>
<dbReference type="AlphaFoldDB" id="A0AA38ID33"/>
<evidence type="ECO:0000256" key="1">
    <source>
        <dbReference type="SAM" id="SignalP"/>
    </source>
</evidence>
<gene>
    <name evidence="2" type="ORF">Zmor_017765</name>
</gene>
<keyword evidence="3" id="KW-1185">Reference proteome</keyword>
<evidence type="ECO:0008006" key="4">
    <source>
        <dbReference type="Google" id="ProtNLM"/>
    </source>
</evidence>
<reference evidence="2" key="1">
    <citation type="journal article" date="2023" name="G3 (Bethesda)">
        <title>Whole genome assemblies of Zophobas morio and Tenebrio molitor.</title>
        <authorList>
            <person name="Kaur S."/>
            <person name="Stinson S.A."/>
            <person name="diCenzo G.C."/>
        </authorList>
    </citation>
    <scope>NUCLEOTIDE SEQUENCE</scope>
    <source>
        <strain evidence="2">QUZm001</strain>
    </source>
</reference>
<comment type="caution">
    <text evidence="2">The sequence shown here is derived from an EMBL/GenBank/DDBJ whole genome shotgun (WGS) entry which is preliminary data.</text>
</comment>
<evidence type="ECO:0000313" key="3">
    <source>
        <dbReference type="Proteomes" id="UP001168821"/>
    </source>
</evidence>
<organism evidence="2 3">
    <name type="scientific">Zophobas morio</name>
    <dbReference type="NCBI Taxonomy" id="2755281"/>
    <lineage>
        <taxon>Eukaryota</taxon>
        <taxon>Metazoa</taxon>
        <taxon>Ecdysozoa</taxon>
        <taxon>Arthropoda</taxon>
        <taxon>Hexapoda</taxon>
        <taxon>Insecta</taxon>
        <taxon>Pterygota</taxon>
        <taxon>Neoptera</taxon>
        <taxon>Endopterygota</taxon>
        <taxon>Coleoptera</taxon>
        <taxon>Polyphaga</taxon>
        <taxon>Cucujiformia</taxon>
        <taxon>Tenebrionidae</taxon>
        <taxon>Zophobas</taxon>
    </lineage>
</organism>
<feature type="chain" id="PRO_5041354117" description="Secreted protein" evidence="1">
    <location>
        <begin position="16"/>
        <end position="82"/>
    </location>
</feature>
<name>A0AA38ID33_9CUCU</name>